<dbReference type="AlphaFoldDB" id="C9ZLS3"/>
<feature type="region of interest" description="Disordered" evidence="1">
    <location>
        <begin position="1"/>
        <end position="22"/>
    </location>
</feature>
<sequence length="110" mass="12490">MKRFYETRSSVAEGNRTSGKSGARFEKELNPVCSFFFLKTMEKTLLVKQEKTRFANTAAPHNFLHSPHPPSLLSILLLGNLDPLTRKSNILFFPPSFSSAYSAKHIMKQK</sequence>
<feature type="compositionally biased region" description="Polar residues" evidence="1">
    <location>
        <begin position="7"/>
        <end position="20"/>
    </location>
</feature>
<evidence type="ECO:0000313" key="2">
    <source>
        <dbReference type="EMBL" id="CBH10348.1"/>
    </source>
</evidence>
<name>C9ZLS3_TRYB9</name>
<proteinExistence type="predicted"/>
<evidence type="ECO:0000256" key="1">
    <source>
        <dbReference type="SAM" id="MobiDB-lite"/>
    </source>
</evidence>
<organism evidence="2 3">
    <name type="scientific">Trypanosoma brucei gambiense (strain MHOM/CI/86/DAL972)</name>
    <dbReference type="NCBI Taxonomy" id="679716"/>
    <lineage>
        <taxon>Eukaryota</taxon>
        <taxon>Discoba</taxon>
        <taxon>Euglenozoa</taxon>
        <taxon>Kinetoplastea</taxon>
        <taxon>Metakinetoplastina</taxon>
        <taxon>Trypanosomatida</taxon>
        <taxon>Trypanosomatidae</taxon>
        <taxon>Trypanosoma</taxon>
    </lineage>
</organism>
<dbReference type="RefSeq" id="XP_011772638.1">
    <property type="nucleotide sequence ID" value="XM_011774336.1"/>
</dbReference>
<accession>C9ZLS3</accession>
<dbReference type="GeneID" id="23859988"/>
<dbReference type="KEGG" id="tbg:TbgDal_IV530"/>
<dbReference type="EMBL" id="FN554967">
    <property type="protein sequence ID" value="CBH10348.1"/>
    <property type="molecule type" value="Genomic_DNA"/>
</dbReference>
<dbReference type="Proteomes" id="UP000002316">
    <property type="component" value="Chromosome 4"/>
</dbReference>
<evidence type="ECO:0000313" key="3">
    <source>
        <dbReference type="Proteomes" id="UP000002316"/>
    </source>
</evidence>
<protein>
    <submittedName>
        <fullName evidence="2">Uncharacterized protein</fullName>
    </submittedName>
</protein>
<gene>
    <name evidence="2" type="ORF">TbgDal_IV530</name>
</gene>
<reference evidence="3" key="1">
    <citation type="journal article" date="2010" name="PLoS Negl. Trop. Dis.">
        <title>The genome sequence of Trypanosoma brucei gambiense, causative agent of chronic human african trypanosomiasis.</title>
        <authorList>
            <person name="Jackson A.P."/>
            <person name="Sanders M."/>
            <person name="Berry A."/>
            <person name="McQuillan J."/>
            <person name="Aslett M.A."/>
            <person name="Quail M.A."/>
            <person name="Chukualim B."/>
            <person name="Capewell P."/>
            <person name="MacLeod A."/>
            <person name="Melville S.E."/>
            <person name="Gibson W."/>
            <person name="Barry J.D."/>
            <person name="Berriman M."/>
            <person name="Hertz-Fowler C."/>
        </authorList>
    </citation>
    <scope>NUCLEOTIDE SEQUENCE [LARGE SCALE GENOMIC DNA]</scope>
    <source>
        <strain evidence="3">MHOM/CI/86/DAL972</strain>
    </source>
</reference>